<gene>
    <name evidence="8" type="primary">NFIL3</name>
    <name evidence="8" type="ORF">SK128_007123</name>
</gene>
<feature type="domain" description="BZIP" evidence="7">
    <location>
        <begin position="150"/>
        <end position="202"/>
    </location>
</feature>
<evidence type="ECO:0000256" key="1">
    <source>
        <dbReference type="ARBA" id="ARBA00006079"/>
    </source>
</evidence>
<evidence type="ECO:0000259" key="7">
    <source>
        <dbReference type="PROSITE" id="PS50217"/>
    </source>
</evidence>
<dbReference type="Pfam" id="PF07716">
    <property type="entry name" value="bZIP_2"/>
    <property type="match status" value="1"/>
</dbReference>
<feature type="region of interest" description="Disordered" evidence="6">
    <location>
        <begin position="246"/>
        <end position="309"/>
    </location>
</feature>
<keyword evidence="5" id="KW-0539">Nucleus</keyword>
<keyword evidence="9" id="KW-1185">Reference proteome</keyword>
<feature type="compositionally biased region" description="Low complexity" evidence="6">
    <location>
        <begin position="84"/>
        <end position="102"/>
    </location>
</feature>
<dbReference type="PANTHER" id="PTHR15284">
    <property type="entry name" value="NUCLEAR FACTOR INTERLEUKIN-3-REGULATED PROTEIN"/>
    <property type="match status" value="1"/>
</dbReference>
<feature type="compositionally biased region" description="Low complexity" evidence="6">
    <location>
        <begin position="412"/>
        <end position="423"/>
    </location>
</feature>
<keyword evidence="2" id="KW-0805">Transcription regulation</keyword>
<comment type="caution">
    <text evidence="8">The sequence shown here is derived from an EMBL/GenBank/DDBJ whole genome shotgun (WGS) entry which is preliminary data.</text>
</comment>
<dbReference type="FunFam" id="1.20.5.170:FF:000025">
    <property type="entry name" value="nuclear factor interleukin-3-regulated protein-like"/>
    <property type="match status" value="1"/>
</dbReference>
<feature type="non-terminal residue" evidence="8">
    <location>
        <position position="1"/>
    </location>
</feature>
<sequence length="523" mass="58293">KQKLHKHHSKPLAYRLSLQFTFFLVDVLQHQIMVAETVKYPVNYPALIPLSPSVAGLSGVGGGYSCSSSMLHANYSPAAHIMDQKPPQSQQQQQSQGSPGAGLRDDNTPVGLGAPGLHLPSTLDLAAQLRKKEIFTQRKQREFIPDSKKDECYWDRRRRNNEAAKRSREKRRFNDMILEQRVVELSKENHILKAQLTAIKEKYGIMGENLINPDQVIANMPQADQILAINKRTKFNPSSIMSLSPSPAVTSLLSPEGSISSPTPSSSYHNDAPDSPKNYHYGSTHDDQDQDLDSHYDGHSEQYPPTSSSALYFNRSSALNLSTHTSNSHSPLSPTTSHMEYSPVSEPDLCRRSPVGDIGSSLPHKLRHKSHLGDKDAAQSLLALQGIKAEPHDPQQEAAEDSVGSSDERDSGISYSSSSSLSDYQRTSERNSSSPTGCYIDNSSISNGRNSQSLHLQHYQHPQLLPQQDQHQKQQHQQEEEEMSSYENTHLRSELERLASEVATLKYMLVRRPRSETDSDGSR</sequence>
<feature type="region of interest" description="Disordered" evidence="6">
    <location>
        <begin position="391"/>
        <end position="450"/>
    </location>
</feature>
<dbReference type="GO" id="GO:0003677">
    <property type="term" value="F:DNA binding"/>
    <property type="evidence" value="ECO:0007669"/>
    <property type="project" value="UniProtKB-KW"/>
</dbReference>
<feature type="region of interest" description="Disordered" evidence="6">
    <location>
        <begin position="322"/>
        <end position="372"/>
    </location>
</feature>
<dbReference type="PANTHER" id="PTHR15284:SF0">
    <property type="entry name" value="GH23983P"/>
    <property type="match status" value="1"/>
</dbReference>
<keyword evidence="4" id="KW-0804">Transcription</keyword>
<evidence type="ECO:0000256" key="2">
    <source>
        <dbReference type="ARBA" id="ARBA00023015"/>
    </source>
</evidence>
<dbReference type="CDD" id="cd14694">
    <property type="entry name" value="bZIP_NFIL3"/>
    <property type="match status" value="1"/>
</dbReference>
<feature type="region of interest" description="Disordered" evidence="6">
    <location>
        <begin position="82"/>
        <end position="115"/>
    </location>
</feature>
<evidence type="ECO:0000256" key="5">
    <source>
        <dbReference type="ARBA" id="ARBA00023242"/>
    </source>
</evidence>
<dbReference type="SUPFAM" id="SSF57959">
    <property type="entry name" value="Leucine zipper domain"/>
    <property type="match status" value="1"/>
</dbReference>
<dbReference type="SMART" id="SM00338">
    <property type="entry name" value="BRLZ"/>
    <property type="match status" value="1"/>
</dbReference>
<dbReference type="Gene3D" id="1.20.5.170">
    <property type="match status" value="1"/>
</dbReference>
<dbReference type="InterPro" id="IPR047106">
    <property type="entry name" value="NFIL3-like_bZIP"/>
</dbReference>
<dbReference type="GO" id="GO:0003700">
    <property type="term" value="F:DNA-binding transcription factor activity"/>
    <property type="evidence" value="ECO:0007669"/>
    <property type="project" value="InterPro"/>
</dbReference>
<evidence type="ECO:0000313" key="9">
    <source>
        <dbReference type="Proteomes" id="UP001381693"/>
    </source>
</evidence>
<dbReference type="EMBL" id="JAXCGZ010005682">
    <property type="protein sequence ID" value="KAK7081197.1"/>
    <property type="molecule type" value="Genomic_DNA"/>
</dbReference>
<comment type="similarity">
    <text evidence="1">Belongs to the bZIP family. NFIL3 subfamily.</text>
</comment>
<dbReference type="GO" id="GO:0007623">
    <property type="term" value="P:circadian rhythm"/>
    <property type="evidence" value="ECO:0007669"/>
    <property type="project" value="TreeGrafter"/>
</dbReference>
<dbReference type="InterPro" id="IPR004827">
    <property type="entry name" value="bZIP"/>
</dbReference>
<feature type="region of interest" description="Disordered" evidence="6">
    <location>
        <begin position="466"/>
        <end position="497"/>
    </location>
</feature>
<evidence type="ECO:0000256" key="4">
    <source>
        <dbReference type="ARBA" id="ARBA00023163"/>
    </source>
</evidence>
<feature type="compositionally biased region" description="Basic and acidic residues" evidence="6">
    <location>
        <begin position="283"/>
        <end position="300"/>
    </location>
</feature>
<evidence type="ECO:0000256" key="6">
    <source>
        <dbReference type="SAM" id="MobiDB-lite"/>
    </source>
</evidence>
<dbReference type="PROSITE" id="PS50217">
    <property type="entry name" value="BZIP"/>
    <property type="match status" value="1"/>
</dbReference>
<evidence type="ECO:0000256" key="3">
    <source>
        <dbReference type="ARBA" id="ARBA00023125"/>
    </source>
</evidence>
<dbReference type="Proteomes" id="UP001381693">
    <property type="component" value="Unassembled WGS sequence"/>
</dbReference>
<dbReference type="AlphaFoldDB" id="A0AAN8XD87"/>
<evidence type="ECO:0000313" key="8">
    <source>
        <dbReference type="EMBL" id="KAK7081197.1"/>
    </source>
</evidence>
<dbReference type="GO" id="GO:0005634">
    <property type="term" value="C:nucleus"/>
    <property type="evidence" value="ECO:0007669"/>
    <property type="project" value="TreeGrafter"/>
</dbReference>
<accession>A0AAN8XD87</accession>
<dbReference type="PROSITE" id="PS00036">
    <property type="entry name" value="BZIP_BASIC"/>
    <property type="match status" value="1"/>
</dbReference>
<feature type="compositionally biased region" description="Polar residues" evidence="6">
    <location>
        <begin position="322"/>
        <end position="339"/>
    </location>
</feature>
<protein>
    <submittedName>
        <fullName evidence="8">Basic region leucin zipper</fullName>
    </submittedName>
</protein>
<organism evidence="8 9">
    <name type="scientific">Halocaridina rubra</name>
    <name type="common">Hawaiian red shrimp</name>
    <dbReference type="NCBI Taxonomy" id="373956"/>
    <lineage>
        <taxon>Eukaryota</taxon>
        <taxon>Metazoa</taxon>
        <taxon>Ecdysozoa</taxon>
        <taxon>Arthropoda</taxon>
        <taxon>Crustacea</taxon>
        <taxon>Multicrustacea</taxon>
        <taxon>Malacostraca</taxon>
        <taxon>Eumalacostraca</taxon>
        <taxon>Eucarida</taxon>
        <taxon>Decapoda</taxon>
        <taxon>Pleocyemata</taxon>
        <taxon>Caridea</taxon>
        <taxon>Atyoidea</taxon>
        <taxon>Atyidae</taxon>
        <taxon>Halocaridina</taxon>
    </lineage>
</organism>
<feature type="compositionally biased region" description="Polar residues" evidence="6">
    <location>
        <begin position="430"/>
        <end position="450"/>
    </location>
</feature>
<keyword evidence="3" id="KW-0238">DNA-binding</keyword>
<reference evidence="8 9" key="1">
    <citation type="submission" date="2023-11" db="EMBL/GenBank/DDBJ databases">
        <title>Halocaridina rubra genome assembly.</title>
        <authorList>
            <person name="Smith C."/>
        </authorList>
    </citation>
    <scope>NUCLEOTIDE SEQUENCE [LARGE SCALE GENOMIC DNA]</scope>
    <source>
        <strain evidence="8">EP-1</strain>
        <tissue evidence="8">Whole</tissue>
    </source>
</reference>
<dbReference type="InterPro" id="IPR046347">
    <property type="entry name" value="bZIP_sf"/>
</dbReference>
<proteinExistence type="inferred from homology"/>
<dbReference type="InterPro" id="IPR047229">
    <property type="entry name" value="NFIL3-like"/>
</dbReference>
<name>A0AAN8XD87_HALRR</name>
<feature type="compositionally biased region" description="Low complexity" evidence="6">
    <location>
        <begin position="254"/>
        <end position="267"/>
    </location>
</feature>